<dbReference type="Gene3D" id="3.30.559.30">
    <property type="entry name" value="Nonribosomal peptide synthetase, condensation domain"/>
    <property type="match status" value="1"/>
</dbReference>
<keyword evidence="2" id="KW-0597">Phosphoprotein</keyword>
<dbReference type="InterPro" id="IPR036736">
    <property type="entry name" value="ACP-like_sf"/>
</dbReference>
<dbReference type="InterPro" id="IPR010071">
    <property type="entry name" value="AA_adenyl_dom"/>
</dbReference>
<dbReference type="PROSITE" id="PS00455">
    <property type="entry name" value="AMP_BINDING"/>
    <property type="match status" value="2"/>
</dbReference>
<dbReference type="GO" id="GO:0044550">
    <property type="term" value="P:secondary metabolite biosynthetic process"/>
    <property type="evidence" value="ECO:0007669"/>
    <property type="project" value="TreeGrafter"/>
</dbReference>
<dbReference type="Pfam" id="PF13193">
    <property type="entry name" value="AMP-binding_C"/>
    <property type="match status" value="1"/>
</dbReference>
<organism evidence="4 5">
    <name type="scientific">Serratia liquefaciens</name>
    <dbReference type="NCBI Taxonomy" id="614"/>
    <lineage>
        <taxon>Bacteria</taxon>
        <taxon>Pseudomonadati</taxon>
        <taxon>Pseudomonadota</taxon>
        <taxon>Gammaproteobacteria</taxon>
        <taxon>Enterobacterales</taxon>
        <taxon>Yersiniaceae</taxon>
        <taxon>Serratia</taxon>
    </lineage>
</organism>
<dbReference type="InterPro" id="IPR001242">
    <property type="entry name" value="Condensation_dom"/>
</dbReference>
<dbReference type="Pfam" id="PF00550">
    <property type="entry name" value="PP-binding"/>
    <property type="match status" value="2"/>
</dbReference>
<dbReference type="Gene3D" id="3.40.50.12780">
    <property type="entry name" value="N-terminal domain of ligase-like"/>
    <property type="match status" value="2"/>
</dbReference>
<dbReference type="Gene3D" id="1.10.1200.10">
    <property type="entry name" value="ACP-like"/>
    <property type="match status" value="2"/>
</dbReference>
<feature type="domain" description="Carrier" evidence="3">
    <location>
        <begin position="724"/>
        <end position="799"/>
    </location>
</feature>
<dbReference type="Pfam" id="PF00501">
    <property type="entry name" value="AMP-binding"/>
    <property type="match status" value="2"/>
</dbReference>
<proteinExistence type="predicted"/>
<dbReference type="InterPro" id="IPR000873">
    <property type="entry name" value="AMP-dep_synth/lig_dom"/>
</dbReference>
<dbReference type="GO" id="GO:0003824">
    <property type="term" value="F:catalytic activity"/>
    <property type="evidence" value="ECO:0007669"/>
    <property type="project" value="InterPro"/>
</dbReference>
<dbReference type="CDD" id="cd05930">
    <property type="entry name" value="A_NRPS"/>
    <property type="match status" value="1"/>
</dbReference>
<dbReference type="PROSITE" id="PS50075">
    <property type="entry name" value="CARRIER"/>
    <property type="match status" value="2"/>
</dbReference>
<evidence type="ECO:0000313" key="4">
    <source>
        <dbReference type="EMBL" id="QDL34099.1"/>
    </source>
</evidence>
<dbReference type="SUPFAM" id="SSF56801">
    <property type="entry name" value="Acetyl-CoA synthetase-like"/>
    <property type="match status" value="2"/>
</dbReference>
<dbReference type="Proteomes" id="UP000317572">
    <property type="component" value="Chromosome"/>
</dbReference>
<dbReference type="GO" id="GO:0043041">
    <property type="term" value="P:amino acid activation for nonribosomal peptide biosynthetic process"/>
    <property type="evidence" value="ECO:0007669"/>
    <property type="project" value="TreeGrafter"/>
</dbReference>
<dbReference type="CDD" id="cd19531">
    <property type="entry name" value="LCL_NRPS-like"/>
    <property type="match status" value="1"/>
</dbReference>
<dbReference type="InterPro" id="IPR009081">
    <property type="entry name" value="PP-bd_ACP"/>
</dbReference>
<dbReference type="Pfam" id="PF00668">
    <property type="entry name" value="Condensation"/>
    <property type="match status" value="1"/>
</dbReference>
<dbReference type="InterPro" id="IPR020845">
    <property type="entry name" value="AMP-binding_CS"/>
</dbReference>
<dbReference type="GO" id="GO:0031177">
    <property type="term" value="F:phosphopantetheine binding"/>
    <property type="evidence" value="ECO:0007669"/>
    <property type="project" value="InterPro"/>
</dbReference>
<reference evidence="4 5" key="1">
    <citation type="submission" date="2018-11" db="EMBL/GenBank/DDBJ databases">
        <title>The first complete genome of Serratia liquefaciens isolated from metalophyte plant revel distinctness adaptive mechanisms in an extreme habitat.</title>
        <authorList>
            <person name="Caneschi W.L."/>
            <person name="Sanchez A.B."/>
            <person name="Felestrino E.B."/>
            <person name="Assis R.A.B."/>
            <person name="Lemes C.G.C."/>
            <person name="Cordeiro I.F."/>
            <person name="Fonseca N.P."/>
            <person name="Villa M."/>
            <person name="Vieira I.T."/>
            <person name="Moraes L.A."/>
            <person name="Kamino L.H.Y."/>
            <person name="do Carmo F."/>
            <person name="Garcia C.M."/>
            <person name="Almeida N.F."/>
            <person name="Silva R.S."/>
            <person name="Ferro J.A."/>
            <person name="Ferro M.I.T."/>
            <person name="Varani A.M."/>
            <person name="Ferreira R.M."/>
            <person name="dos Santos V.L."/>
            <person name="Silva U.C."/>
            <person name="Setubal J.C."/>
            <person name="Moreira L.M."/>
        </authorList>
    </citation>
    <scope>NUCLEOTIDE SEQUENCE [LARGE SCALE GENOMIC DNA]</scope>
    <source>
        <strain evidence="4 5">FG3</strain>
    </source>
</reference>
<gene>
    <name evidence="4" type="ORF">EGO53_20875</name>
</gene>
<evidence type="ECO:0000259" key="3">
    <source>
        <dbReference type="PROSITE" id="PS50075"/>
    </source>
</evidence>
<accession>A0A515D108</accession>
<dbReference type="NCBIfam" id="TIGR01733">
    <property type="entry name" value="AA-adenyl-dom"/>
    <property type="match status" value="2"/>
</dbReference>
<dbReference type="SUPFAM" id="SSF52777">
    <property type="entry name" value="CoA-dependent acyltransferases"/>
    <property type="match status" value="2"/>
</dbReference>
<dbReference type="NCBIfam" id="NF003417">
    <property type="entry name" value="PRK04813.1"/>
    <property type="match status" value="2"/>
</dbReference>
<dbReference type="SMART" id="SM00823">
    <property type="entry name" value="PKS_PP"/>
    <property type="match status" value="2"/>
</dbReference>
<evidence type="ECO:0000256" key="2">
    <source>
        <dbReference type="ARBA" id="ARBA00022553"/>
    </source>
</evidence>
<evidence type="ECO:0000313" key="5">
    <source>
        <dbReference type="Proteomes" id="UP000317572"/>
    </source>
</evidence>
<keyword evidence="1" id="KW-0596">Phosphopantetheine</keyword>
<dbReference type="InterPro" id="IPR045851">
    <property type="entry name" value="AMP-bd_C_sf"/>
</dbReference>
<name>A0A515D108_SERLI</name>
<dbReference type="PANTHER" id="PTHR45527:SF1">
    <property type="entry name" value="FATTY ACID SYNTHASE"/>
    <property type="match status" value="1"/>
</dbReference>
<dbReference type="PANTHER" id="PTHR45527">
    <property type="entry name" value="NONRIBOSOMAL PEPTIDE SYNTHETASE"/>
    <property type="match status" value="1"/>
</dbReference>
<dbReference type="GO" id="GO:0005737">
    <property type="term" value="C:cytoplasm"/>
    <property type="evidence" value="ECO:0007669"/>
    <property type="project" value="TreeGrafter"/>
</dbReference>
<sequence>MISSNKEIITDIDSLQKQEYLSLYFIQKEKIGYLCGSLIPDARHSQRNNAAQLKDLICDVVVSLSRGIPPDNISLPPRIGQKCYSASPERLRALIVTLLQRLGDQTQGRCATDLCFVTWRKEADFHTLAEDQVTPENQNLRHFFFNETGIFKQNRYAQTHAMISLTPAGDGVWVTVTGDDARFQRFTDYLDALLTSEDDPATAPLVISPDEIRQLASFNDTADATLLSQDIVTLFRRTAAANSALIALHADDREYSYAELDDASDRMACWLLEHRGDVDGHDIIAVSMQKSALLPIVMLGILKSNKTYVLLDPQAPATRNQNILDDVRPTLILADTLLQAGNAPCIDPATINYQAMTLPASHLPRPSDGLAYLCYTSGTTGKAKGVMITREGLANVAQNHRDFMRLETGSKVLSIASLGFDAFGWDVYGALISGSTLYLAPAALHTETDALFRYLALHEVNHITITPAILELLPRETWRGLKSMIVMGDAPPADVVAWWAEQTRLCNGYGPTEATIATSLCEYQPGVAWNCIGKPLKNYRCHILDAHNNLQPLGFEGELCIAGHGLARGYLNQPELTGEKFITFALPGSQGKERIYKTGDIAKWDKQGNIIFIGRKDHQVKIRGVRIEIGEVETAIRTHPQVESVCVVAKPQAAGKALVAFVQASSPALTADGLRHSLAPLLHAAAIPTAFVFLPALPLTTNGKVARQRLENWVIEDNDGDMALPETETEVILERIVTEAIGCTRADVTQDFICLGAHSLTMSKIVSLVARDLCCRLNIADLFQNNTIRKLAEYIENKAVSADRAVPIGEQRRAALSPQQNLLWYLSALNPDDCSYNLPIAVEIRGPLNLSLFEQAINFIYEKHESLRTQFGEAQGIAYQHALPHIPINLAGHTLTGQHPPLEDTVKQLCAVPFDITHRPPVTLRLVQYHDQHHVLVWVKHNILTDAWSEDLILNDLWRQYNHLCGGGPYALPAPEVQTIDIVNDAGESHLESDIAYWQQKLHACRELDFPLDMPRPLAPTHAGERICRRLDPAIAGLLEQRARVLGATPFVVLTAALTYLLSKYANQDDIVIGSAIAARDNLYLEQVSGFHVNTVPLRTVLSASDTLATLIGKMTETCTGAYRHQQLSFDRILHQLDYERVSNKNPLFQIMAILQNAGDVCQAGLHDCSLQKLPVSSGFSMFDMTWNFSLAADGISIELDYASELFHAARLQMMLNNYEQVLHQLLTQSPSMALAAINPLSEAEQTRLLQLASNTTQSARGTLIEQIHDLARRQPDSLAVSCEKESYSYEQLWSLSEHVAHYLSALDSNAFSVGIMMEKSCRVAALILGALKAGKYYIPIDVHYPADRVRYMINDARTKILVTDEANAAVPADCPHVTFESILSARPAVEQTRSNGEKDPLAYIIYTSGSTGNPKGVMISHSNLNNFTNDFADRLALGPADKMLSLTSISFDIFGLELFCSLASGAHVVLCPRETAMDPVRLYHFIEQQQPSVIQATPTVWGTIVSHLPAAGSRPLTVLCGGEKMPVALLSQLRRIATQVLQVYGPTETTIWSTCADLTFEGDSTCIGTPINMTEAFIMDSTGGLVPSGAFGELCLGGAGVSPGYWNNGALSAQAFAKRQVLGTVHYLYKTGDIARFNSRGQLEYLGRNDHQVKIRGHRIELSEIDLNLSAMDSIAHALSLIVGEGNNARIVSYLQMEPGAELNEKSVRAALKSRLPNIMIPSSFMVLSAFPLTNNNKIDVRRLPAPTITYSASETDYVPPASDAEHAMQEIWQAVLMQEHISVTDSFFSLGGNSLQIPRLLHAIRQTMHISLTIREFILHSQIRELTALALTKTREEADGVH</sequence>
<dbReference type="EMBL" id="CP033893">
    <property type="protein sequence ID" value="QDL34099.1"/>
    <property type="molecule type" value="Genomic_DNA"/>
</dbReference>
<dbReference type="RefSeq" id="WP_142816018.1">
    <property type="nucleotide sequence ID" value="NZ_CP033893.1"/>
</dbReference>
<dbReference type="SUPFAM" id="SSF47336">
    <property type="entry name" value="ACP-like"/>
    <property type="match status" value="2"/>
</dbReference>
<dbReference type="InterPro" id="IPR042099">
    <property type="entry name" value="ANL_N_sf"/>
</dbReference>
<dbReference type="Gene3D" id="3.30.559.10">
    <property type="entry name" value="Chloramphenicol acetyltransferase-like domain"/>
    <property type="match status" value="1"/>
</dbReference>
<evidence type="ECO:0000256" key="1">
    <source>
        <dbReference type="ARBA" id="ARBA00022450"/>
    </source>
</evidence>
<dbReference type="InterPro" id="IPR020806">
    <property type="entry name" value="PKS_PP-bd"/>
</dbReference>
<dbReference type="InterPro" id="IPR025110">
    <property type="entry name" value="AMP-bd_C"/>
</dbReference>
<protein>
    <submittedName>
        <fullName evidence="4">Amino acid adenylation domain-containing protein</fullName>
    </submittedName>
</protein>
<dbReference type="Gene3D" id="3.30.300.30">
    <property type="match status" value="2"/>
</dbReference>
<feature type="domain" description="Carrier" evidence="3">
    <location>
        <begin position="1761"/>
        <end position="1836"/>
    </location>
</feature>
<dbReference type="InterPro" id="IPR023213">
    <property type="entry name" value="CAT-like_dom_sf"/>
</dbReference>